<keyword evidence="7" id="KW-0146">Chitin degradation</keyword>
<evidence type="ECO:0000256" key="16">
    <source>
        <dbReference type="SAM" id="MobiDB-lite"/>
    </source>
</evidence>
<evidence type="ECO:0000256" key="3">
    <source>
        <dbReference type="ARBA" id="ARBA00022475"/>
    </source>
</evidence>
<dbReference type="PANTHER" id="PTHR10587:SF133">
    <property type="entry name" value="CHITIN DEACETYLASE 1-RELATED"/>
    <property type="match status" value="1"/>
</dbReference>
<dbReference type="GO" id="GO:0098552">
    <property type="term" value="C:side of membrane"/>
    <property type="evidence" value="ECO:0007669"/>
    <property type="project" value="UniProtKB-KW"/>
</dbReference>
<keyword evidence="11" id="KW-0449">Lipoprotein</keyword>
<feature type="compositionally biased region" description="Low complexity" evidence="16">
    <location>
        <begin position="92"/>
        <end position="111"/>
    </location>
</feature>
<comment type="cofactor">
    <cofactor evidence="1">
        <name>Co(2+)</name>
        <dbReference type="ChEBI" id="CHEBI:48828"/>
    </cofactor>
</comment>
<dbReference type="InterPro" id="IPR050248">
    <property type="entry name" value="Polysacc_deacetylase_ArnD"/>
</dbReference>
<organism evidence="19 20">
    <name type="scientific">Coprinellus micaceus</name>
    <name type="common">Glistening ink-cap mushroom</name>
    <name type="synonym">Coprinus micaceus</name>
    <dbReference type="NCBI Taxonomy" id="71717"/>
    <lineage>
        <taxon>Eukaryota</taxon>
        <taxon>Fungi</taxon>
        <taxon>Dikarya</taxon>
        <taxon>Basidiomycota</taxon>
        <taxon>Agaricomycotina</taxon>
        <taxon>Agaricomycetes</taxon>
        <taxon>Agaricomycetidae</taxon>
        <taxon>Agaricales</taxon>
        <taxon>Agaricineae</taxon>
        <taxon>Psathyrellaceae</taxon>
        <taxon>Coprinellus</taxon>
    </lineage>
</organism>
<dbReference type="GO" id="GO:0000272">
    <property type="term" value="P:polysaccharide catabolic process"/>
    <property type="evidence" value="ECO:0007669"/>
    <property type="project" value="UniProtKB-KW"/>
</dbReference>
<accession>A0A4Y7TI10</accession>
<comment type="caution">
    <text evidence="19">The sequence shown here is derived from an EMBL/GenBank/DDBJ whole genome shotgun (WGS) entry which is preliminary data.</text>
</comment>
<feature type="chain" id="PRO_5021428403" description="chitin deacetylase" evidence="17">
    <location>
        <begin position="20"/>
        <end position="525"/>
    </location>
</feature>
<keyword evidence="9" id="KW-0119">Carbohydrate metabolism</keyword>
<reference evidence="19 20" key="1">
    <citation type="journal article" date="2019" name="Nat. Ecol. Evol.">
        <title>Megaphylogeny resolves global patterns of mushroom evolution.</title>
        <authorList>
            <person name="Varga T."/>
            <person name="Krizsan K."/>
            <person name="Foldi C."/>
            <person name="Dima B."/>
            <person name="Sanchez-Garcia M."/>
            <person name="Sanchez-Ramirez S."/>
            <person name="Szollosi G.J."/>
            <person name="Szarkandi J.G."/>
            <person name="Papp V."/>
            <person name="Albert L."/>
            <person name="Andreopoulos W."/>
            <person name="Angelini C."/>
            <person name="Antonin V."/>
            <person name="Barry K.W."/>
            <person name="Bougher N.L."/>
            <person name="Buchanan P."/>
            <person name="Buyck B."/>
            <person name="Bense V."/>
            <person name="Catcheside P."/>
            <person name="Chovatia M."/>
            <person name="Cooper J."/>
            <person name="Damon W."/>
            <person name="Desjardin D."/>
            <person name="Finy P."/>
            <person name="Geml J."/>
            <person name="Haridas S."/>
            <person name="Hughes K."/>
            <person name="Justo A."/>
            <person name="Karasinski D."/>
            <person name="Kautmanova I."/>
            <person name="Kiss B."/>
            <person name="Kocsube S."/>
            <person name="Kotiranta H."/>
            <person name="LaButti K.M."/>
            <person name="Lechner B.E."/>
            <person name="Liimatainen K."/>
            <person name="Lipzen A."/>
            <person name="Lukacs Z."/>
            <person name="Mihaltcheva S."/>
            <person name="Morgado L.N."/>
            <person name="Niskanen T."/>
            <person name="Noordeloos M.E."/>
            <person name="Ohm R.A."/>
            <person name="Ortiz-Santana B."/>
            <person name="Ovrebo C."/>
            <person name="Racz N."/>
            <person name="Riley R."/>
            <person name="Savchenko A."/>
            <person name="Shiryaev A."/>
            <person name="Soop K."/>
            <person name="Spirin V."/>
            <person name="Szebenyi C."/>
            <person name="Tomsovsky M."/>
            <person name="Tulloss R.E."/>
            <person name="Uehling J."/>
            <person name="Grigoriev I.V."/>
            <person name="Vagvolgyi C."/>
            <person name="Papp T."/>
            <person name="Martin F.M."/>
            <person name="Miettinen O."/>
            <person name="Hibbett D.S."/>
            <person name="Nagy L.G."/>
        </authorList>
    </citation>
    <scope>NUCLEOTIDE SEQUENCE [LARGE SCALE GENOMIC DNA]</scope>
    <source>
        <strain evidence="19 20">FP101781</strain>
    </source>
</reference>
<evidence type="ECO:0000256" key="1">
    <source>
        <dbReference type="ARBA" id="ARBA00001941"/>
    </source>
</evidence>
<proteinExistence type="predicted"/>
<dbReference type="GO" id="GO:0005886">
    <property type="term" value="C:plasma membrane"/>
    <property type="evidence" value="ECO:0007669"/>
    <property type="project" value="UniProtKB-SubCell"/>
</dbReference>
<name>A0A4Y7TI10_COPMI</name>
<dbReference type="PROSITE" id="PS51677">
    <property type="entry name" value="NODB"/>
    <property type="match status" value="1"/>
</dbReference>
<keyword evidence="4" id="KW-0325">Glycoprotein</keyword>
<dbReference type="Proteomes" id="UP000298030">
    <property type="component" value="Unassembled WGS sequence"/>
</dbReference>
<evidence type="ECO:0000256" key="10">
    <source>
        <dbReference type="ARBA" id="ARBA00023285"/>
    </source>
</evidence>
<feature type="signal peptide" evidence="17">
    <location>
        <begin position="1"/>
        <end position="19"/>
    </location>
</feature>
<keyword evidence="6 19" id="KW-0378">Hydrolase</keyword>
<keyword evidence="4" id="KW-0336">GPI-anchor</keyword>
<dbReference type="InterPro" id="IPR011330">
    <property type="entry name" value="Glyco_hydro/deAcase_b/a-brl"/>
</dbReference>
<protein>
    <recommendedName>
        <fullName evidence="14">chitin deacetylase</fullName>
        <ecNumber evidence="14">3.5.1.41</ecNumber>
    </recommendedName>
</protein>
<evidence type="ECO:0000256" key="2">
    <source>
        <dbReference type="ARBA" id="ARBA00004609"/>
    </source>
</evidence>
<evidence type="ECO:0000313" key="20">
    <source>
        <dbReference type="Proteomes" id="UP000298030"/>
    </source>
</evidence>
<evidence type="ECO:0000256" key="4">
    <source>
        <dbReference type="ARBA" id="ARBA00022622"/>
    </source>
</evidence>
<evidence type="ECO:0000259" key="18">
    <source>
        <dbReference type="PROSITE" id="PS51677"/>
    </source>
</evidence>
<comment type="catalytic activity">
    <reaction evidence="15">
        <text>[(1-&gt;4)-N-acetyl-beta-D-glucosaminyl](n) + n H2O = chitosan + n acetate</text>
        <dbReference type="Rhea" id="RHEA:10464"/>
        <dbReference type="Rhea" id="RHEA-COMP:9593"/>
        <dbReference type="Rhea" id="RHEA-COMP:9597"/>
        <dbReference type="ChEBI" id="CHEBI:15377"/>
        <dbReference type="ChEBI" id="CHEBI:17029"/>
        <dbReference type="ChEBI" id="CHEBI:30089"/>
        <dbReference type="ChEBI" id="CHEBI:57704"/>
        <dbReference type="EC" id="3.5.1.41"/>
    </reaction>
    <physiologicalReaction direction="left-to-right" evidence="15">
        <dbReference type="Rhea" id="RHEA:10465"/>
    </physiologicalReaction>
</comment>
<dbReference type="PANTHER" id="PTHR10587">
    <property type="entry name" value="GLYCOSYL TRANSFERASE-RELATED"/>
    <property type="match status" value="1"/>
</dbReference>
<feature type="domain" description="NodB homology" evidence="18">
    <location>
        <begin position="246"/>
        <end position="449"/>
    </location>
</feature>
<dbReference type="GO" id="GO:0046872">
    <property type="term" value="F:metal ion binding"/>
    <property type="evidence" value="ECO:0007669"/>
    <property type="project" value="UniProtKB-KW"/>
</dbReference>
<feature type="compositionally biased region" description="Low complexity" evidence="16">
    <location>
        <begin position="482"/>
        <end position="499"/>
    </location>
</feature>
<evidence type="ECO:0000313" key="19">
    <source>
        <dbReference type="EMBL" id="TEB33202.1"/>
    </source>
</evidence>
<dbReference type="SUPFAM" id="SSF88713">
    <property type="entry name" value="Glycoside hydrolase/deacetylase"/>
    <property type="match status" value="1"/>
</dbReference>
<sequence length="525" mass="54747">MKLRTFAVFSALQLATAYGADHHVRRNDHLNRRQDTGSSSSSQAITTTSSPPPPPAPTTSPTSVASPPPASPPPVATTTSTTSAPAPPPGTTSPGAPGATVTPPAGTGFIPVTTVQTTTSLATGTAIPPLESISSAMATRPALLPTNNYPAGATPPVSGAPPLPTSFVFTLGEWPAQDTVPLLVNSAEVQEWLKELDGHDIPDLEPTIDGTCGSNPDFAADAANRGWWTCGGHIRSTDIVACPDKNTWGVSFDDGPSPFTQYLLNYLDEKDLLATFFVVGSRVIERPTVLVEEYMKGHEISVHTWSHRALTKLTTAEIVAELGWTRKAIKRVLGVTPTTMRPLSVTLVNDRVRAISLAMGMVPIMWSRLPGGGVTFDTNDWKVAGGLVSGPQSFATFQEILTNSSQLDTGFIVLQHDLYESSVDLAVGYTLPYALDFTPNLVLKPIGECANKPTSDLYLESNTNTSFPFKGAEGVDTDGDGTVDVKSGDSGSTSGSSSGNGAMSSGASLVGAALAVVGAVFAGLV</sequence>
<dbReference type="InterPro" id="IPR002509">
    <property type="entry name" value="NODB_dom"/>
</dbReference>
<dbReference type="GO" id="GO:0006032">
    <property type="term" value="P:chitin catabolic process"/>
    <property type="evidence" value="ECO:0007669"/>
    <property type="project" value="UniProtKB-KW"/>
</dbReference>
<keyword evidence="13" id="KW-0624">Polysaccharide degradation</keyword>
<dbReference type="Pfam" id="PF01522">
    <property type="entry name" value="Polysacc_deac_1"/>
    <property type="match status" value="1"/>
</dbReference>
<dbReference type="STRING" id="71717.A0A4Y7TI10"/>
<evidence type="ECO:0000256" key="6">
    <source>
        <dbReference type="ARBA" id="ARBA00022801"/>
    </source>
</evidence>
<evidence type="ECO:0000256" key="14">
    <source>
        <dbReference type="ARBA" id="ARBA00024056"/>
    </source>
</evidence>
<evidence type="ECO:0000256" key="13">
    <source>
        <dbReference type="ARBA" id="ARBA00023326"/>
    </source>
</evidence>
<keyword evidence="5" id="KW-0479">Metal-binding</keyword>
<evidence type="ECO:0000256" key="8">
    <source>
        <dbReference type="ARBA" id="ARBA00023136"/>
    </source>
</evidence>
<feature type="region of interest" description="Disordered" evidence="16">
    <location>
        <begin position="469"/>
        <end position="499"/>
    </location>
</feature>
<dbReference type="GO" id="GO:0004099">
    <property type="term" value="F:chitin deacetylase activity"/>
    <property type="evidence" value="ECO:0007669"/>
    <property type="project" value="UniProtKB-EC"/>
</dbReference>
<evidence type="ECO:0000256" key="12">
    <source>
        <dbReference type="ARBA" id="ARBA00023316"/>
    </source>
</evidence>
<dbReference type="OrthoDB" id="407355at2759"/>
<dbReference type="AlphaFoldDB" id="A0A4Y7TI10"/>
<evidence type="ECO:0000256" key="17">
    <source>
        <dbReference type="SAM" id="SignalP"/>
    </source>
</evidence>
<dbReference type="Gene3D" id="3.20.20.370">
    <property type="entry name" value="Glycoside hydrolase/deacetylase"/>
    <property type="match status" value="1"/>
</dbReference>
<evidence type="ECO:0000256" key="5">
    <source>
        <dbReference type="ARBA" id="ARBA00022723"/>
    </source>
</evidence>
<keyword evidence="8" id="KW-0472">Membrane</keyword>
<feature type="compositionally biased region" description="Low complexity" evidence="16">
    <location>
        <begin position="36"/>
        <end position="49"/>
    </location>
</feature>
<dbReference type="GO" id="GO:0071555">
    <property type="term" value="P:cell wall organization"/>
    <property type="evidence" value="ECO:0007669"/>
    <property type="project" value="UniProtKB-KW"/>
</dbReference>
<evidence type="ECO:0000256" key="7">
    <source>
        <dbReference type="ARBA" id="ARBA00023024"/>
    </source>
</evidence>
<keyword evidence="10" id="KW-0170">Cobalt</keyword>
<keyword evidence="3" id="KW-1003">Cell membrane</keyword>
<comment type="subcellular location">
    <subcellularLocation>
        <location evidence="2">Cell membrane</location>
        <topology evidence="2">Lipid-anchor</topology>
        <topology evidence="2">GPI-anchor</topology>
    </subcellularLocation>
</comment>
<evidence type="ECO:0000256" key="11">
    <source>
        <dbReference type="ARBA" id="ARBA00023288"/>
    </source>
</evidence>
<dbReference type="EMBL" id="QPFP01000013">
    <property type="protein sequence ID" value="TEB33202.1"/>
    <property type="molecule type" value="Genomic_DNA"/>
</dbReference>
<gene>
    <name evidence="19" type="ORF">FA13DRAFT_1790238</name>
</gene>
<evidence type="ECO:0000256" key="15">
    <source>
        <dbReference type="ARBA" id="ARBA00048494"/>
    </source>
</evidence>
<evidence type="ECO:0000256" key="9">
    <source>
        <dbReference type="ARBA" id="ARBA00023277"/>
    </source>
</evidence>
<keyword evidence="17" id="KW-0732">Signal</keyword>
<keyword evidence="20" id="KW-1185">Reference proteome</keyword>
<feature type="region of interest" description="Disordered" evidence="16">
    <location>
        <begin position="25"/>
        <end position="111"/>
    </location>
</feature>
<feature type="compositionally biased region" description="Pro residues" evidence="16">
    <location>
        <begin position="66"/>
        <end position="75"/>
    </location>
</feature>
<dbReference type="EC" id="3.5.1.41" evidence="14"/>
<dbReference type="GO" id="GO:0009272">
    <property type="term" value="P:fungal-type cell wall biogenesis"/>
    <property type="evidence" value="ECO:0007669"/>
    <property type="project" value="UniProtKB-ARBA"/>
</dbReference>
<keyword evidence="12" id="KW-0961">Cell wall biogenesis/degradation</keyword>